<accession>A0A1I7YU50</accession>
<protein>
    <submittedName>
        <fullName evidence="2">Uncharacterized protein</fullName>
    </submittedName>
</protein>
<dbReference type="AlphaFoldDB" id="A0A1I7YU50"/>
<dbReference type="Proteomes" id="UP000095287">
    <property type="component" value="Unplaced"/>
</dbReference>
<evidence type="ECO:0000313" key="2">
    <source>
        <dbReference type="WBParaSite" id="L893_g19745.t1"/>
    </source>
</evidence>
<dbReference type="WBParaSite" id="L893_g19745.t1">
    <property type="protein sequence ID" value="L893_g19745.t1"/>
    <property type="gene ID" value="L893_g19745"/>
</dbReference>
<organism evidence="1 2">
    <name type="scientific">Steinernema glaseri</name>
    <dbReference type="NCBI Taxonomy" id="37863"/>
    <lineage>
        <taxon>Eukaryota</taxon>
        <taxon>Metazoa</taxon>
        <taxon>Ecdysozoa</taxon>
        <taxon>Nematoda</taxon>
        <taxon>Chromadorea</taxon>
        <taxon>Rhabditida</taxon>
        <taxon>Tylenchina</taxon>
        <taxon>Panagrolaimomorpha</taxon>
        <taxon>Strongyloidoidea</taxon>
        <taxon>Steinernematidae</taxon>
        <taxon>Steinernema</taxon>
    </lineage>
</organism>
<evidence type="ECO:0000313" key="1">
    <source>
        <dbReference type="Proteomes" id="UP000095287"/>
    </source>
</evidence>
<name>A0A1I7YU50_9BILA</name>
<reference evidence="2" key="1">
    <citation type="submission" date="2016-11" db="UniProtKB">
        <authorList>
            <consortium name="WormBaseParasite"/>
        </authorList>
    </citation>
    <scope>IDENTIFICATION</scope>
</reference>
<proteinExistence type="predicted"/>
<sequence>MGFKECCLEKRNQKMLGTDNLLICDGR</sequence>
<keyword evidence="1" id="KW-1185">Reference proteome</keyword>